<dbReference type="InterPro" id="IPR010559">
    <property type="entry name" value="Sig_transdc_His_kin_internal"/>
</dbReference>
<dbReference type="OrthoDB" id="9809908at2"/>
<feature type="transmembrane region" description="Helical" evidence="1">
    <location>
        <begin position="405"/>
        <end position="426"/>
    </location>
</feature>
<dbReference type="PANTHER" id="PTHR34220">
    <property type="entry name" value="SENSOR HISTIDINE KINASE YPDA"/>
    <property type="match status" value="1"/>
</dbReference>
<dbReference type="InterPro" id="IPR025698">
    <property type="entry name" value="2TM_dom"/>
</dbReference>
<accession>A0A3D9RJC6</accession>
<dbReference type="AlphaFoldDB" id="A0A3D9RJC6"/>
<feature type="transmembrane region" description="Helical" evidence="1">
    <location>
        <begin position="7"/>
        <end position="27"/>
    </location>
</feature>
<comment type="caution">
    <text evidence="4">The sequence shown here is derived from an EMBL/GenBank/DDBJ whole genome shotgun (WGS) entry which is preliminary data.</text>
</comment>
<dbReference type="Pfam" id="PF13239">
    <property type="entry name" value="2TM"/>
    <property type="match status" value="1"/>
</dbReference>
<feature type="transmembrane region" description="Helical" evidence="1">
    <location>
        <begin position="39"/>
        <end position="60"/>
    </location>
</feature>
<dbReference type="Proteomes" id="UP000256429">
    <property type="component" value="Unassembled WGS sequence"/>
</dbReference>
<feature type="domain" description="2TM" evidence="3">
    <location>
        <begin position="361"/>
        <end position="440"/>
    </location>
</feature>
<feature type="transmembrane region" description="Helical" evidence="1">
    <location>
        <begin position="372"/>
        <end position="393"/>
    </location>
</feature>
<dbReference type="Pfam" id="PF06580">
    <property type="entry name" value="His_kinase"/>
    <property type="match status" value="1"/>
</dbReference>
<gene>
    <name evidence="4" type="ORF">BX611_2725</name>
</gene>
<evidence type="ECO:0000313" key="5">
    <source>
        <dbReference type="Proteomes" id="UP000256429"/>
    </source>
</evidence>
<sequence>MKTNIKYLLKISLIIAIILFVFERLVFNGGFNLPVNELLKVFGIHFMYAFVLSSINGFFYKFLETKFSWKDHSQKRLIIGAFGSVALTMLGLSLLRFITLIVILGKPIEAFLNDEYAKNYYLFGLIVTLFVSLIFHAIFFYKALTEKKVKEQQIVAKTETAKYESLKSQIDPHFLFNSLNVLTSLISENPKQAEKFTTKLSKVYRYVLEQKSKDLIDLDEELQFAKAYMELLKMRFEDAVTFEIPEKASNPEFKIIPLSLQLLLENTIKHNVVSEGNPLKVTIKEENGYLIITNNYNPKTTIEQGTRVGLKNIIDRYNLITLKKVYVEKQVEKFTVKLPLLTQKTTIMKTSENIESSKYLRAVERVEEIKGFYSNLIAYCIVIPFLIFIYFKYTPYTIQWFWFPMLGWGLGLIFQGFKAFAYNPFLGRDWEERKIKEYMNEDNKQYWE</sequence>
<reference evidence="4 5" key="1">
    <citation type="submission" date="2018-08" db="EMBL/GenBank/DDBJ databases">
        <title>Genomic Encyclopedia of Type Strains, Phase III (KMG-III): the genomes of soil and plant-associated and newly described type strains.</title>
        <authorList>
            <person name="Whitman W."/>
        </authorList>
    </citation>
    <scope>NUCLEOTIDE SEQUENCE [LARGE SCALE GENOMIC DNA]</scope>
    <source>
        <strain evidence="4 5">325-5</strain>
    </source>
</reference>
<organism evidence="4 5">
    <name type="scientific">Lutibacter oceani</name>
    <dbReference type="NCBI Taxonomy" id="1853311"/>
    <lineage>
        <taxon>Bacteria</taxon>
        <taxon>Pseudomonadati</taxon>
        <taxon>Bacteroidota</taxon>
        <taxon>Flavobacteriia</taxon>
        <taxon>Flavobacteriales</taxon>
        <taxon>Flavobacteriaceae</taxon>
        <taxon>Lutibacter</taxon>
    </lineage>
</organism>
<dbReference type="GO" id="GO:0016020">
    <property type="term" value="C:membrane"/>
    <property type="evidence" value="ECO:0007669"/>
    <property type="project" value="InterPro"/>
</dbReference>
<keyword evidence="5" id="KW-1185">Reference proteome</keyword>
<keyword evidence="1" id="KW-0472">Membrane</keyword>
<evidence type="ECO:0000259" key="3">
    <source>
        <dbReference type="Pfam" id="PF13239"/>
    </source>
</evidence>
<name>A0A3D9RJC6_9FLAO</name>
<dbReference type="EMBL" id="QTTQ01000012">
    <property type="protein sequence ID" value="REE79827.1"/>
    <property type="molecule type" value="Genomic_DNA"/>
</dbReference>
<protein>
    <recommendedName>
        <fullName evidence="6">Histidine kinase</fullName>
    </recommendedName>
</protein>
<proteinExistence type="predicted"/>
<evidence type="ECO:0000259" key="2">
    <source>
        <dbReference type="Pfam" id="PF06580"/>
    </source>
</evidence>
<evidence type="ECO:0000313" key="4">
    <source>
        <dbReference type="EMBL" id="REE79827.1"/>
    </source>
</evidence>
<dbReference type="GO" id="GO:0000155">
    <property type="term" value="F:phosphorelay sensor kinase activity"/>
    <property type="evidence" value="ECO:0007669"/>
    <property type="project" value="InterPro"/>
</dbReference>
<evidence type="ECO:0000256" key="1">
    <source>
        <dbReference type="SAM" id="Phobius"/>
    </source>
</evidence>
<feature type="transmembrane region" description="Helical" evidence="1">
    <location>
        <begin position="81"/>
        <end position="105"/>
    </location>
</feature>
<feature type="domain" description="Signal transduction histidine kinase internal region" evidence="2">
    <location>
        <begin position="161"/>
        <end position="239"/>
    </location>
</feature>
<dbReference type="InterPro" id="IPR050640">
    <property type="entry name" value="Bact_2-comp_sensor_kinase"/>
</dbReference>
<dbReference type="PANTHER" id="PTHR34220:SF7">
    <property type="entry name" value="SENSOR HISTIDINE KINASE YPDA"/>
    <property type="match status" value="1"/>
</dbReference>
<keyword evidence="1" id="KW-1133">Transmembrane helix</keyword>
<dbReference type="RefSeq" id="WP_115882179.1">
    <property type="nucleotide sequence ID" value="NZ_QTTQ01000012.1"/>
</dbReference>
<keyword evidence="1" id="KW-0812">Transmembrane</keyword>
<evidence type="ECO:0008006" key="6">
    <source>
        <dbReference type="Google" id="ProtNLM"/>
    </source>
</evidence>
<feature type="transmembrane region" description="Helical" evidence="1">
    <location>
        <begin position="120"/>
        <end position="141"/>
    </location>
</feature>